<feature type="non-terminal residue" evidence="7">
    <location>
        <position position="119"/>
    </location>
</feature>
<gene>
    <name evidence="7" type="ORF">BDQ12DRAFT_565863</name>
</gene>
<keyword evidence="2 5" id="KW-0812">Transmembrane</keyword>
<comment type="subcellular location">
    <subcellularLocation>
        <location evidence="1">Membrane</location>
        <topology evidence="1">Multi-pass membrane protein</topology>
    </subcellularLocation>
</comment>
<evidence type="ECO:0000256" key="1">
    <source>
        <dbReference type="ARBA" id="ARBA00004141"/>
    </source>
</evidence>
<sequence length="119" mass="12323">SFAWVSAAYTLTCTAILPLSGRLVDIFGKRDILVGALCFFALDSVVCATAKMMNILIAGRAIQGVGSGGIQSLVAIIVADLVTLQERGLYIALTRAACSIATAAGPFIAGAFAENVAWR</sequence>
<protein>
    <submittedName>
        <fullName evidence="7">Major facilitator superfamily domain-containing protein</fullName>
    </submittedName>
</protein>
<dbReference type="GO" id="GO:0022857">
    <property type="term" value="F:transmembrane transporter activity"/>
    <property type="evidence" value="ECO:0007669"/>
    <property type="project" value="InterPro"/>
</dbReference>
<proteinExistence type="predicted"/>
<dbReference type="OrthoDB" id="3437016at2759"/>
<dbReference type="PROSITE" id="PS50850">
    <property type="entry name" value="MFS"/>
    <property type="match status" value="1"/>
</dbReference>
<feature type="transmembrane region" description="Helical" evidence="5">
    <location>
        <begin position="62"/>
        <end position="83"/>
    </location>
</feature>
<dbReference type="PANTHER" id="PTHR23501">
    <property type="entry name" value="MAJOR FACILITATOR SUPERFAMILY"/>
    <property type="match status" value="1"/>
</dbReference>
<name>A0A5C3LMU2_9AGAR</name>
<dbReference type="Gene3D" id="1.20.1720.10">
    <property type="entry name" value="Multidrug resistance protein D"/>
    <property type="match status" value="1"/>
</dbReference>
<feature type="non-terminal residue" evidence="7">
    <location>
        <position position="1"/>
    </location>
</feature>
<evidence type="ECO:0000256" key="5">
    <source>
        <dbReference type="SAM" id="Phobius"/>
    </source>
</evidence>
<dbReference type="Proteomes" id="UP000308652">
    <property type="component" value="Unassembled WGS sequence"/>
</dbReference>
<dbReference type="GO" id="GO:0005886">
    <property type="term" value="C:plasma membrane"/>
    <property type="evidence" value="ECO:0007669"/>
    <property type="project" value="TreeGrafter"/>
</dbReference>
<feature type="transmembrane region" description="Helical" evidence="5">
    <location>
        <begin position="32"/>
        <end position="50"/>
    </location>
</feature>
<dbReference type="InterPro" id="IPR036259">
    <property type="entry name" value="MFS_trans_sf"/>
</dbReference>
<dbReference type="InterPro" id="IPR020846">
    <property type="entry name" value="MFS_dom"/>
</dbReference>
<dbReference type="PANTHER" id="PTHR23501:SF102">
    <property type="entry name" value="DRUG TRANSPORTER, PUTATIVE (AFU_ORTHOLOGUE AFUA_3G08530)-RELATED"/>
    <property type="match status" value="1"/>
</dbReference>
<keyword evidence="8" id="KW-1185">Reference proteome</keyword>
<dbReference type="Pfam" id="PF07690">
    <property type="entry name" value="MFS_1"/>
    <property type="match status" value="1"/>
</dbReference>
<evidence type="ECO:0000259" key="6">
    <source>
        <dbReference type="PROSITE" id="PS50850"/>
    </source>
</evidence>
<feature type="transmembrane region" description="Helical" evidence="5">
    <location>
        <begin position="89"/>
        <end position="113"/>
    </location>
</feature>
<dbReference type="AlphaFoldDB" id="A0A5C3LMU2"/>
<evidence type="ECO:0000256" key="4">
    <source>
        <dbReference type="ARBA" id="ARBA00023136"/>
    </source>
</evidence>
<evidence type="ECO:0000256" key="3">
    <source>
        <dbReference type="ARBA" id="ARBA00022989"/>
    </source>
</evidence>
<keyword evidence="3 5" id="KW-1133">Transmembrane helix</keyword>
<organism evidence="7 8">
    <name type="scientific">Crucibulum laeve</name>
    <dbReference type="NCBI Taxonomy" id="68775"/>
    <lineage>
        <taxon>Eukaryota</taxon>
        <taxon>Fungi</taxon>
        <taxon>Dikarya</taxon>
        <taxon>Basidiomycota</taxon>
        <taxon>Agaricomycotina</taxon>
        <taxon>Agaricomycetes</taxon>
        <taxon>Agaricomycetidae</taxon>
        <taxon>Agaricales</taxon>
        <taxon>Agaricineae</taxon>
        <taxon>Nidulariaceae</taxon>
        <taxon>Crucibulum</taxon>
    </lineage>
</organism>
<evidence type="ECO:0000313" key="8">
    <source>
        <dbReference type="Proteomes" id="UP000308652"/>
    </source>
</evidence>
<dbReference type="EMBL" id="ML213635">
    <property type="protein sequence ID" value="TFK34200.1"/>
    <property type="molecule type" value="Genomic_DNA"/>
</dbReference>
<feature type="domain" description="Major facilitator superfamily (MFS) profile" evidence="6">
    <location>
        <begin position="1"/>
        <end position="119"/>
    </location>
</feature>
<evidence type="ECO:0000313" key="7">
    <source>
        <dbReference type="EMBL" id="TFK34200.1"/>
    </source>
</evidence>
<evidence type="ECO:0000256" key="2">
    <source>
        <dbReference type="ARBA" id="ARBA00022692"/>
    </source>
</evidence>
<dbReference type="SUPFAM" id="SSF103473">
    <property type="entry name" value="MFS general substrate transporter"/>
    <property type="match status" value="1"/>
</dbReference>
<dbReference type="STRING" id="68775.A0A5C3LMU2"/>
<dbReference type="InterPro" id="IPR011701">
    <property type="entry name" value="MFS"/>
</dbReference>
<keyword evidence="4 5" id="KW-0472">Membrane</keyword>
<accession>A0A5C3LMU2</accession>
<reference evidence="7 8" key="1">
    <citation type="journal article" date="2019" name="Nat. Ecol. Evol.">
        <title>Megaphylogeny resolves global patterns of mushroom evolution.</title>
        <authorList>
            <person name="Varga T."/>
            <person name="Krizsan K."/>
            <person name="Foldi C."/>
            <person name="Dima B."/>
            <person name="Sanchez-Garcia M."/>
            <person name="Sanchez-Ramirez S."/>
            <person name="Szollosi G.J."/>
            <person name="Szarkandi J.G."/>
            <person name="Papp V."/>
            <person name="Albert L."/>
            <person name="Andreopoulos W."/>
            <person name="Angelini C."/>
            <person name="Antonin V."/>
            <person name="Barry K.W."/>
            <person name="Bougher N.L."/>
            <person name="Buchanan P."/>
            <person name="Buyck B."/>
            <person name="Bense V."/>
            <person name="Catcheside P."/>
            <person name="Chovatia M."/>
            <person name="Cooper J."/>
            <person name="Damon W."/>
            <person name="Desjardin D."/>
            <person name="Finy P."/>
            <person name="Geml J."/>
            <person name="Haridas S."/>
            <person name="Hughes K."/>
            <person name="Justo A."/>
            <person name="Karasinski D."/>
            <person name="Kautmanova I."/>
            <person name="Kiss B."/>
            <person name="Kocsube S."/>
            <person name="Kotiranta H."/>
            <person name="LaButti K.M."/>
            <person name="Lechner B.E."/>
            <person name="Liimatainen K."/>
            <person name="Lipzen A."/>
            <person name="Lukacs Z."/>
            <person name="Mihaltcheva S."/>
            <person name="Morgado L.N."/>
            <person name="Niskanen T."/>
            <person name="Noordeloos M.E."/>
            <person name="Ohm R.A."/>
            <person name="Ortiz-Santana B."/>
            <person name="Ovrebo C."/>
            <person name="Racz N."/>
            <person name="Riley R."/>
            <person name="Savchenko A."/>
            <person name="Shiryaev A."/>
            <person name="Soop K."/>
            <person name="Spirin V."/>
            <person name="Szebenyi C."/>
            <person name="Tomsovsky M."/>
            <person name="Tulloss R.E."/>
            <person name="Uehling J."/>
            <person name="Grigoriev I.V."/>
            <person name="Vagvolgyi C."/>
            <person name="Papp T."/>
            <person name="Martin F.M."/>
            <person name="Miettinen O."/>
            <person name="Hibbett D.S."/>
            <person name="Nagy L.G."/>
        </authorList>
    </citation>
    <scope>NUCLEOTIDE SEQUENCE [LARGE SCALE GENOMIC DNA]</scope>
    <source>
        <strain evidence="7 8">CBS 166.37</strain>
    </source>
</reference>